<comment type="caution">
    <text evidence="1">The sequence shown here is derived from an EMBL/GenBank/DDBJ whole genome shotgun (WGS) entry which is preliminary data.</text>
</comment>
<dbReference type="Proteomes" id="UP000690515">
    <property type="component" value="Unassembled WGS sequence"/>
</dbReference>
<proteinExistence type="predicted"/>
<organism evidence="1 2">
    <name type="scientific">Zooshikella harenae</name>
    <dbReference type="NCBI Taxonomy" id="2827238"/>
    <lineage>
        <taxon>Bacteria</taxon>
        <taxon>Pseudomonadati</taxon>
        <taxon>Pseudomonadota</taxon>
        <taxon>Gammaproteobacteria</taxon>
        <taxon>Oceanospirillales</taxon>
        <taxon>Zooshikellaceae</taxon>
        <taxon>Zooshikella</taxon>
    </lineage>
</organism>
<accession>A0ABS5ZJT2</accession>
<dbReference type="EMBL" id="JAGSOY010000227">
    <property type="protein sequence ID" value="MBU2714338.1"/>
    <property type="molecule type" value="Genomic_DNA"/>
</dbReference>
<sequence>QYSRPLTRRLIETLCLHMKMKRLPKEIDNVGNKEILERLDGGSCHGDIIEPLEKVLSSLDGVKSYCPDGKNFAWCCWYVNGAVFAFGLGMQKIGLLLPPNTWLKDKRVGEYFGKYDGNDWWQLDWNSQSIEKWSKVAYEYAKNT</sequence>
<protein>
    <submittedName>
        <fullName evidence="1">Uncharacterized protein</fullName>
    </submittedName>
</protein>
<evidence type="ECO:0000313" key="2">
    <source>
        <dbReference type="Proteomes" id="UP000690515"/>
    </source>
</evidence>
<keyword evidence="2" id="KW-1185">Reference proteome</keyword>
<name>A0ABS5ZJT2_9GAMM</name>
<evidence type="ECO:0000313" key="1">
    <source>
        <dbReference type="EMBL" id="MBU2714338.1"/>
    </source>
</evidence>
<gene>
    <name evidence="1" type="ORF">KCG35_25140</name>
</gene>
<feature type="non-terminal residue" evidence="1">
    <location>
        <position position="1"/>
    </location>
</feature>
<dbReference type="RefSeq" id="WP_215822595.1">
    <property type="nucleotide sequence ID" value="NZ_JAGSOY010000227.1"/>
</dbReference>
<reference evidence="1 2" key="1">
    <citation type="submission" date="2021-04" db="EMBL/GenBank/DDBJ databases">
        <authorList>
            <person name="Pira H."/>
            <person name="Risdian C."/>
            <person name="Wink J."/>
        </authorList>
    </citation>
    <scope>NUCLEOTIDE SEQUENCE [LARGE SCALE GENOMIC DNA]</scope>
    <source>
        <strain evidence="1 2">WH53</strain>
    </source>
</reference>